<dbReference type="VEuPathDB" id="FungiDB:PSHT_12743"/>
<dbReference type="EMBL" id="PKSL01000040">
    <property type="protein sequence ID" value="POW11180.1"/>
    <property type="molecule type" value="Genomic_DNA"/>
</dbReference>
<dbReference type="VEuPathDB" id="FungiDB:PSTT_05425"/>
<accession>A0A2S4VP69</accession>
<reference evidence="2" key="1">
    <citation type="submission" date="2017-12" db="EMBL/GenBank/DDBJ databases">
        <title>Gene loss provides genomic basis for host adaptation in cereal stripe rust fungi.</title>
        <authorList>
            <person name="Xia C."/>
        </authorList>
    </citation>
    <scope>NUCLEOTIDE SEQUENCE [LARGE SCALE GENOMIC DNA]</scope>
    <source>
        <strain evidence="2">93-210</strain>
    </source>
</reference>
<feature type="compositionally biased region" description="Polar residues" evidence="1">
    <location>
        <begin position="636"/>
        <end position="646"/>
    </location>
</feature>
<evidence type="ECO:0000313" key="3">
    <source>
        <dbReference type="Proteomes" id="UP000239156"/>
    </source>
</evidence>
<dbReference type="VEuPathDB" id="FungiDB:PSHT_14821"/>
<feature type="compositionally biased region" description="Basic and acidic residues" evidence="1">
    <location>
        <begin position="212"/>
        <end position="222"/>
    </location>
</feature>
<feature type="compositionally biased region" description="Polar residues" evidence="1">
    <location>
        <begin position="1254"/>
        <end position="1263"/>
    </location>
</feature>
<sequence length="1419" mass="161328">MEDSKTNQDENPDPIIEALQLLRARYDEIDLSADVRELPWNPDPRKAYDNNRFARREALTTDELGTLQDRLLQMQTCFLPSLGQQLIDLMKSQGLDGQHECPQPDTLEVISQLGDTLEQISNFLNSIAVIAVNKFQKTEEYDHEYGGLKKYRCQYLIKKINRLMDKYIWGIFDDLGQFILSRPMDHRWEQDGTNDVDDDQAGNYSSNSPEESQDRNDSPDIERPSIIYGSMQTLRATIMVPNQYRPFDWPSKESATESLLIKVIESAIPLAKLCRILLKKLLNTPISKPPFTIGTKMSSKEIQSIRQGIDSLLCDFWNLLNSLAEDHTHLAEEFRERAQSDFDDAIIVLTMESTINRVVLLELRHMASSDSAGPIVKALQSLVKKYDKVELEESGEVCDGFHDTWSCSRWEALSTNVINAPKDRLLHMQTCVLPSLQQQLADLLESQSLADSPRDPKPNHLDASEIISQLGHTLDQINNFAHSIAPIHGNPLEVNKNCDHDCGGLKKFRRGQLITQINWFMRDHIWTLLEFHVQFILIRELPDKRPFRDSKEYNLINYKSKVTLATAESCRAIDELIKWSKQSDFSVVQDNWQSYTMPFDEKLLDMLNVQLEMTNRSETGRDADVEGSDHEDDQSETSVSIGSSENTAKRPRLIHLVKSSMPLIKLFRILRNKLLNTPTGKPPFTFGPSITSAEINSIDDELEKLNHSTENLVGMLAYLCRLDLSDMYNHKNNCKYLMMMRHELDRYFGTLLTLLCIHLVPLTPHVNIPPSENQFQTWAILLKQQLWLADQRFVNNIIEGLRDLRQQHKPTIDDTNSLPIDFDQPALTVDQRNVQRAQLIRIETIFVPLFQQQHNDLVKSLGVSNLEKESKPKFHDTLEIIARLVPTLDELCVFTDAIAHIAYGPRLIENLLVYNCGESFDSCVWFLLFYRESTENRLLSSCDETGLANKKRQMIQLTAMTNYQTSPSAATDLIVKELRCLLHKFERVDNRDSPILPPIDEINTQISLLLEKQACLLPLLRQQLADLSGAVGQANPPVALTLKLICHLGDTLDQIIDPLELIARIGLSLFKTPLDNDHDYGALKMFRTRHLLVEFVNLMFVHTRKVIHCHMTLFEPGGSSENPLISPDDEPNSHRLREDSIEATVEALNYIDDLIRCCKQSDVSIIRGQLQSRADDLGSILATLTQRIIVANQLEQENNLIDENLPAPNSLGETEGRQAIIGSTTNDLLQTGSYNERTEGAQSDANTSDDDDQSGTGYSTDSSVHISRRPHLVEVAQWTILVVKIIRVFWNRLSKPSSDRPFAISTKLSSAEIVPFTTGINSLVRTIQKIVDTLVLIYDNDELSDSVAHIHGLSSHIATRFDSYIFWLKCNLVSLSSSLQSCGPTLPQDPFKKCFFKLRYCFSIYFAGYTEALRGLGTE</sequence>
<keyword evidence="3" id="KW-1185">Reference proteome</keyword>
<dbReference type="PANTHER" id="PTHR33069:SF3">
    <property type="entry name" value="DYNEIN HEAVY CHAIN TAIL DOMAIN-CONTAINING PROTEIN"/>
    <property type="match status" value="1"/>
</dbReference>
<gene>
    <name evidence="2" type="ORF">PSTT_05425</name>
</gene>
<comment type="caution">
    <text evidence="2">The sequence shown here is derived from an EMBL/GenBank/DDBJ whole genome shotgun (WGS) entry which is preliminary data.</text>
</comment>
<feature type="region of interest" description="Disordered" evidence="1">
    <location>
        <begin position="189"/>
        <end position="222"/>
    </location>
</feature>
<feature type="region of interest" description="Disordered" evidence="1">
    <location>
        <begin position="616"/>
        <end position="646"/>
    </location>
</feature>
<evidence type="ECO:0000256" key="1">
    <source>
        <dbReference type="SAM" id="MobiDB-lite"/>
    </source>
</evidence>
<feature type="compositionally biased region" description="Basic and acidic residues" evidence="1">
    <location>
        <begin position="618"/>
        <end position="628"/>
    </location>
</feature>
<dbReference type="Proteomes" id="UP000239156">
    <property type="component" value="Unassembled WGS sequence"/>
</dbReference>
<feature type="region of interest" description="Disordered" evidence="1">
    <location>
        <begin position="1238"/>
        <end position="1263"/>
    </location>
</feature>
<dbReference type="PANTHER" id="PTHR33069">
    <property type="entry name" value="CHROMOSOME 7, WHOLE GENOME SHOTGUN SEQUENCE-RELATED"/>
    <property type="match status" value="1"/>
</dbReference>
<evidence type="ECO:0000313" key="2">
    <source>
        <dbReference type="EMBL" id="POW11180.1"/>
    </source>
</evidence>
<organism evidence="2 3">
    <name type="scientific">Puccinia striiformis</name>
    <dbReference type="NCBI Taxonomy" id="27350"/>
    <lineage>
        <taxon>Eukaryota</taxon>
        <taxon>Fungi</taxon>
        <taxon>Dikarya</taxon>
        <taxon>Basidiomycota</taxon>
        <taxon>Pucciniomycotina</taxon>
        <taxon>Pucciniomycetes</taxon>
        <taxon>Pucciniales</taxon>
        <taxon>Pucciniaceae</taxon>
        <taxon>Puccinia</taxon>
    </lineage>
</organism>
<dbReference type="VEuPathDB" id="FungiDB:PSHT_12745"/>
<name>A0A2S4VP69_9BASI</name>
<protein>
    <submittedName>
        <fullName evidence="2">Uncharacterized protein</fullName>
    </submittedName>
</protein>
<proteinExistence type="predicted"/>
<feature type="non-terminal residue" evidence="2">
    <location>
        <position position="1419"/>
    </location>
</feature>